<evidence type="ECO:0000256" key="1">
    <source>
        <dbReference type="ARBA" id="ARBA00022801"/>
    </source>
</evidence>
<keyword evidence="4" id="KW-1133">Transmembrane helix</keyword>
<evidence type="ECO:0000256" key="2">
    <source>
        <dbReference type="ARBA" id="ARBA00022963"/>
    </source>
</evidence>
<keyword evidence="3" id="KW-0443">Lipid metabolism</keyword>
<gene>
    <name evidence="5" type="ORF">HDF09_000110</name>
</gene>
<organism evidence="5 6">
    <name type="scientific">Tunturiibacter empetritectus</name>
    <dbReference type="NCBI Taxonomy" id="3069691"/>
    <lineage>
        <taxon>Bacteria</taxon>
        <taxon>Pseudomonadati</taxon>
        <taxon>Acidobacteriota</taxon>
        <taxon>Terriglobia</taxon>
        <taxon>Terriglobales</taxon>
        <taxon>Acidobacteriaceae</taxon>
        <taxon>Tunturiibacter</taxon>
    </lineage>
</organism>
<keyword evidence="4" id="KW-0812">Transmembrane</keyword>
<feature type="transmembrane region" description="Helical" evidence="4">
    <location>
        <begin position="49"/>
        <end position="70"/>
    </location>
</feature>
<reference evidence="5" key="1">
    <citation type="submission" date="2020-08" db="EMBL/GenBank/DDBJ databases">
        <title>Genomic Encyclopedia of Type Strains, Phase IV (KMG-V): Genome sequencing to study the core and pangenomes of soil and plant-associated prokaryotes.</title>
        <authorList>
            <person name="Whitman W."/>
        </authorList>
    </citation>
    <scope>NUCLEOTIDE SEQUENCE [LARGE SCALE GENOMIC DNA]</scope>
    <source>
        <strain evidence="5">M8UP27</strain>
    </source>
</reference>
<evidence type="ECO:0000313" key="6">
    <source>
        <dbReference type="Proteomes" id="UP000568106"/>
    </source>
</evidence>
<sequence>MRLFEVILIATLIAAAAAQMTKSAASWSRTFAVLGVLVAIWHVLHEGTHWQMFPALAGLVLLVAWLLIPASRRASRYPSMRNPVAIAVALLSVTTFGLLLIVPMFTLPKPTGPYPVGTRIIYLKDSSRTEDKAEKPGTARELVVQLWYPADPSNNHLAAYERKSETIPLTSYRSVLWTNSREDAPVAAQGGPFPVLLFNHGWAGRRTQDTFLTEDLASHGYVVASIDHTYNSSRVELPGDRIVDDIDGSDPIDTNLHSVGEITETWNKELNKWVADEVFILNTLQSDNLDQKSPWYGRLDTQRAGALGHSFGGAAAVQMCSVDARIQSAVNMDGWTFGDLRQRPANQPTMFLYGVAAGGSLPPDPGTMGAAAHAEAELNATDRNEVDTSLRQFGGYKVSISNTAHMDFTDHPLVSPWRRWTQPDHISPARIETIVRAYVLAFFDQTIRETKPPLLESGTSSPFREVKIEHWSPESKAASVETALKPPHLLQ</sequence>
<dbReference type="PANTHER" id="PTHR10272:SF0">
    <property type="entry name" value="PLATELET-ACTIVATING FACTOR ACETYLHYDROLASE"/>
    <property type="match status" value="1"/>
</dbReference>
<dbReference type="PANTHER" id="PTHR10272">
    <property type="entry name" value="PLATELET-ACTIVATING FACTOR ACETYLHYDROLASE"/>
    <property type="match status" value="1"/>
</dbReference>
<dbReference type="Proteomes" id="UP000568106">
    <property type="component" value="Unassembled WGS sequence"/>
</dbReference>
<accession>A0A7W8MQ69</accession>
<evidence type="ECO:0000256" key="4">
    <source>
        <dbReference type="SAM" id="Phobius"/>
    </source>
</evidence>
<dbReference type="Pfam" id="PF03403">
    <property type="entry name" value="PAF-AH_p_II"/>
    <property type="match status" value="1"/>
</dbReference>
<dbReference type="InterPro" id="IPR029058">
    <property type="entry name" value="AB_hydrolase_fold"/>
</dbReference>
<feature type="transmembrane region" description="Helical" evidence="4">
    <location>
        <begin position="82"/>
        <end position="105"/>
    </location>
</feature>
<evidence type="ECO:0000256" key="3">
    <source>
        <dbReference type="ARBA" id="ARBA00023098"/>
    </source>
</evidence>
<dbReference type="Gene3D" id="3.40.50.1820">
    <property type="entry name" value="alpha/beta hydrolase"/>
    <property type="match status" value="1"/>
</dbReference>
<dbReference type="AlphaFoldDB" id="A0A7W8MQ69"/>
<dbReference type="GO" id="GO:0003847">
    <property type="term" value="F:1-alkyl-2-acetylglycerophosphocholine esterase activity"/>
    <property type="evidence" value="ECO:0007669"/>
    <property type="project" value="TreeGrafter"/>
</dbReference>
<keyword evidence="4" id="KW-0472">Membrane</keyword>
<name>A0A7W8MQ69_9BACT</name>
<dbReference type="EMBL" id="JACHDY010000001">
    <property type="protein sequence ID" value="MBB5315460.1"/>
    <property type="molecule type" value="Genomic_DNA"/>
</dbReference>
<keyword evidence="6" id="KW-1185">Reference proteome</keyword>
<evidence type="ECO:0000313" key="5">
    <source>
        <dbReference type="EMBL" id="MBB5315460.1"/>
    </source>
</evidence>
<dbReference type="GO" id="GO:0016042">
    <property type="term" value="P:lipid catabolic process"/>
    <property type="evidence" value="ECO:0007669"/>
    <property type="project" value="UniProtKB-KW"/>
</dbReference>
<dbReference type="SUPFAM" id="SSF53474">
    <property type="entry name" value="alpha/beta-Hydrolases"/>
    <property type="match status" value="1"/>
</dbReference>
<comment type="caution">
    <text evidence="5">The sequence shown here is derived from an EMBL/GenBank/DDBJ whole genome shotgun (WGS) entry which is preliminary data.</text>
</comment>
<protein>
    <submittedName>
        <fullName evidence="5">Dienelactone hydrolase</fullName>
    </submittedName>
</protein>
<proteinExistence type="predicted"/>
<keyword evidence="2" id="KW-0442">Lipid degradation</keyword>
<keyword evidence="1 5" id="KW-0378">Hydrolase</keyword>